<dbReference type="Gene3D" id="3.40.50.300">
    <property type="entry name" value="P-loop containing nucleotide triphosphate hydrolases"/>
    <property type="match status" value="1"/>
</dbReference>
<dbReference type="GO" id="GO:0016020">
    <property type="term" value="C:membrane"/>
    <property type="evidence" value="ECO:0007669"/>
    <property type="project" value="InterPro"/>
</dbReference>
<dbReference type="InterPro" id="IPR017871">
    <property type="entry name" value="ABC_transporter-like_CS"/>
</dbReference>
<name>A0A2U3D9I0_SULT2</name>
<dbReference type="InterPro" id="IPR027417">
    <property type="entry name" value="P-loop_NTPase"/>
</dbReference>
<dbReference type="RefSeq" id="WP_109430226.1">
    <property type="nucleotide sequence ID" value="NZ_MPDK01000007.1"/>
</dbReference>
<dbReference type="SMART" id="SM00382">
    <property type="entry name" value="AAA"/>
    <property type="match status" value="1"/>
</dbReference>
<accession>A0A2U3D9I0</accession>
<dbReference type="OrthoDB" id="1679618at2"/>
<dbReference type="Pfam" id="PF00005">
    <property type="entry name" value="ABC_tran"/>
    <property type="match status" value="1"/>
</dbReference>
<dbReference type="InterPro" id="IPR003593">
    <property type="entry name" value="AAA+_ATPase"/>
</dbReference>
<dbReference type="AlphaFoldDB" id="A0A2U3D9I0"/>
<keyword evidence="1" id="KW-0813">Transport</keyword>
<evidence type="ECO:0000256" key="2">
    <source>
        <dbReference type="ARBA" id="ARBA00022741"/>
    </source>
</evidence>
<evidence type="ECO:0000256" key="1">
    <source>
        <dbReference type="ARBA" id="ARBA00022448"/>
    </source>
</evidence>
<dbReference type="GO" id="GO:0005315">
    <property type="term" value="F:phosphate transmembrane transporter activity"/>
    <property type="evidence" value="ECO:0007669"/>
    <property type="project" value="InterPro"/>
</dbReference>
<dbReference type="PROSITE" id="PS50893">
    <property type="entry name" value="ABC_TRANSPORTER_2"/>
    <property type="match status" value="1"/>
</dbReference>
<evidence type="ECO:0000313" key="6">
    <source>
        <dbReference type="Proteomes" id="UP000245380"/>
    </source>
</evidence>
<dbReference type="Proteomes" id="UP000245380">
    <property type="component" value="Unassembled WGS sequence"/>
</dbReference>
<dbReference type="GO" id="GO:0016887">
    <property type="term" value="F:ATP hydrolysis activity"/>
    <property type="evidence" value="ECO:0007669"/>
    <property type="project" value="InterPro"/>
</dbReference>
<reference evidence="5 6" key="1">
    <citation type="submission" date="2016-11" db="EMBL/GenBank/DDBJ databases">
        <title>Comparative genomics of Acidibacillus ferroxidans species.</title>
        <authorList>
            <person name="Oliveira G."/>
            <person name="Nunes G."/>
            <person name="Oliveira R."/>
            <person name="Araujo F."/>
            <person name="Salim A."/>
            <person name="Scholte L."/>
            <person name="Morais D."/>
            <person name="Nancucheo I."/>
            <person name="Johnson D.B."/>
            <person name="Grail B."/>
            <person name="Bittencourt J."/>
            <person name="Valadares R."/>
        </authorList>
    </citation>
    <scope>NUCLEOTIDE SEQUENCE [LARGE SCALE GENOMIC DNA]</scope>
    <source>
        <strain evidence="5 6">Y002</strain>
    </source>
</reference>
<evidence type="ECO:0000313" key="5">
    <source>
        <dbReference type="EMBL" id="PWI57922.1"/>
    </source>
</evidence>
<dbReference type="EMBL" id="MPDK01000007">
    <property type="protein sequence ID" value="PWI57922.1"/>
    <property type="molecule type" value="Genomic_DNA"/>
</dbReference>
<keyword evidence="2" id="KW-0547">Nucleotide-binding</keyword>
<dbReference type="InterPro" id="IPR005670">
    <property type="entry name" value="PstB-like"/>
</dbReference>
<keyword evidence="6" id="KW-1185">Reference proteome</keyword>
<dbReference type="GO" id="GO:0035435">
    <property type="term" value="P:phosphate ion transmembrane transport"/>
    <property type="evidence" value="ECO:0007669"/>
    <property type="project" value="InterPro"/>
</dbReference>
<comment type="caution">
    <text evidence="5">The sequence shown here is derived from an EMBL/GenBank/DDBJ whole genome shotgun (WGS) entry which is preliminary data.</text>
</comment>
<proteinExistence type="predicted"/>
<dbReference type="CDD" id="cd03260">
    <property type="entry name" value="ABC_PstB_phosphate_transporter"/>
    <property type="match status" value="1"/>
</dbReference>
<protein>
    <submittedName>
        <fullName evidence="5">Phosphate ABC transporter ATP-binding protein</fullName>
    </submittedName>
</protein>
<dbReference type="InterPro" id="IPR003439">
    <property type="entry name" value="ABC_transporter-like_ATP-bd"/>
</dbReference>
<dbReference type="PANTHER" id="PTHR43423:SF1">
    <property type="entry name" value="ABC TRANSPORTER I FAMILY MEMBER 17"/>
    <property type="match status" value="1"/>
</dbReference>
<dbReference type="SUPFAM" id="SSF52540">
    <property type="entry name" value="P-loop containing nucleoside triphosphate hydrolases"/>
    <property type="match status" value="1"/>
</dbReference>
<dbReference type="PANTHER" id="PTHR43423">
    <property type="entry name" value="ABC TRANSPORTER I FAMILY MEMBER 17"/>
    <property type="match status" value="1"/>
</dbReference>
<evidence type="ECO:0000256" key="3">
    <source>
        <dbReference type="ARBA" id="ARBA00022840"/>
    </source>
</evidence>
<keyword evidence="3 5" id="KW-0067">ATP-binding</keyword>
<organism evidence="5 6">
    <name type="scientific">Sulfoacidibacillus thermotolerans</name>
    <name type="common">Acidibacillus sulfuroxidans</name>
    <dbReference type="NCBI Taxonomy" id="1765684"/>
    <lineage>
        <taxon>Bacteria</taxon>
        <taxon>Bacillati</taxon>
        <taxon>Bacillota</taxon>
        <taxon>Bacilli</taxon>
        <taxon>Bacillales</taxon>
        <taxon>Alicyclobacillaceae</taxon>
        <taxon>Sulfoacidibacillus</taxon>
    </lineage>
</organism>
<feature type="domain" description="ABC transporter" evidence="4">
    <location>
        <begin position="5"/>
        <end position="245"/>
    </location>
</feature>
<gene>
    <name evidence="5" type="ORF">BM613_05760</name>
</gene>
<dbReference type="PROSITE" id="PS00211">
    <property type="entry name" value="ABC_TRANSPORTER_1"/>
    <property type="match status" value="1"/>
</dbReference>
<sequence>MGEALAAIDLSASFGTHKVLHHVSLQMPANCVTAIIGPPGSGKSTFIRCLNRLHETVPRATMSGTVLLGDEDVYRMDAITARQKIGMVFAQPNPFPTMSIFENVAMGIQLRDGKRQTYLSEEVERALVIANLWSEVKDRLKESSSKLSAGQQQRLCIARALALQPAVLLMDEPASVLDPFSTLRIEELIDELKDRYTIVIVTHNLQQAARVADRTAFFLAGEMIEQGTTTELFTTPNDKRTEDYVTGRFG</sequence>
<evidence type="ECO:0000259" key="4">
    <source>
        <dbReference type="PROSITE" id="PS50893"/>
    </source>
</evidence>
<dbReference type="GO" id="GO:0005524">
    <property type="term" value="F:ATP binding"/>
    <property type="evidence" value="ECO:0007669"/>
    <property type="project" value="UniProtKB-KW"/>
</dbReference>